<gene>
    <name evidence="3" type="ORF">SAMN02927900_02398</name>
</gene>
<feature type="signal peptide" evidence="2">
    <location>
        <begin position="1"/>
        <end position="34"/>
    </location>
</feature>
<dbReference type="PROSITE" id="PS51257">
    <property type="entry name" value="PROKAR_LIPOPROTEIN"/>
    <property type="match status" value="1"/>
</dbReference>
<feature type="region of interest" description="Disordered" evidence="1">
    <location>
        <begin position="36"/>
        <end position="68"/>
    </location>
</feature>
<reference evidence="3 4" key="1">
    <citation type="submission" date="2016-10" db="EMBL/GenBank/DDBJ databases">
        <authorList>
            <person name="de Groot N.N."/>
        </authorList>
    </citation>
    <scope>NUCLEOTIDE SEQUENCE [LARGE SCALE GENOMIC DNA]</scope>
    <source>
        <strain evidence="3 4">CGMCC 1.3401</strain>
    </source>
</reference>
<evidence type="ECO:0000256" key="1">
    <source>
        <dbReference type="SAM" id="MobiDB-lite"/>
    </source>
</evidence>
<dbReference type="Proteomes" id="UP000199542">
    <property type="component" value="Unassembled WGS sequence"/>
</dbReference>
<feature type="region of interest" description="Disordered" evidence="1">
    <location>
        <begin position="80"/>
        <end position="146"/>
    </location>
</feature>
<dbReference type="AlphaFoldDB" id="A0A1G4RBJ4"/>
<feature type="chain" id="PRO_5011545253" description="Lipoprotein" evidence="2">
    <location>
        <begin position="35"/>
        <end position="282"/>
    </location>
</feature>
<accession>A0A1G4RBJ4</accession>
<name>A0A1G4RBJ4_9HYPH</name>
<sequence length="282" mass="29870">MRMREGTKAMTRAQTAPMLLACLAALSACNTTDALTPQVDIGDSSLGRSSPVTQREVERMAGSAPPRAFADESRQAGYHPAYNNQTYRSGPGAPPTTMQEQADALARRGPSPAASPPVEGRTLAEPVSNAQAEEEDMGNLAPARQQKRVAAIDPAASSAIGGNTVRFLPIIGAPVQAVTPLSRQLGAEARSHGISIKSSNDTSSDYILKGYLSAFTDEGNVTVVYVWDILDGSGARLHRIQGQEKVPSAAQDPWVGVPASVMQQIATKTIAEFNSWRQTRDG</sequence>
<organism evidence="3 4">
    <name type="scientific">Rhizobium mongolense subsp. loessense</name>
    <dbReference type="NCBI Taxonomy" id="158890"/>
    <lineage>
        <taxon>Bacteria</taxon>
        <taxon>Pseudomonadati</taxon>
        <taxon>Pseudomonadota</taxon>
        <taxon>Alphaproteobacteria</taxon>
        <taxon>Hyphomicrobiales</taxon>
        <taxon>Rhizobiaceae</taxon>
        <taxon>Rhizobium/Agrobacterium group</taxon>
        <taxon>Rhizobium</taxon>
    </lineage>
</organism>
<keyword evidence="2" id="KW-0732">Signal</keyword>
<evidence type="ECO:0008006" key="5">
    <source>
        <dbReference type="Google" id="ProtNLM"/>
    </source>
</evidence>
<evidence type="ECO:0000313" key="4">
    <source>
        <dbReference type="Proteomes" id="UP000199542"/>
    </source>
</evidence>
<proteinExistence type="predicted"/>
<dbReference type="EMBL" id="FMTM01000003">
    <property type="protein sequence ID" value="SCW54021.1"/>
    <property type="molecule type" value="Genomic_DNA"/>
</dbReference>
<evidence type="ECO:0000313" key="3">
    <source>
        <dbReference type="EMBL" id="SCW54021.1"/>
    </source>
</evidence>
<evidence type="ECO:0000256" key="2">
    <source>
        <dbReference type="SAM" id="SignalP"/>
    </source>
</evidence>
<protein>
    <recommendedName>
        <fullName evidence="5">Lipoprotein</fullName>
    </recommendedName>
</protein>